<name>A0A4Q1D8E6_9BACT</name>
<evidence type="ECO:0000313" key="3">
    <source>
        <dbReference type="Proteomes" id="UP000290545"/>
    </source>
</evidence>
<feature type="region of interest" description="Disordered" evidence="1">
    <location>
        <begin position="1"/>
        <end position="61"/>
    </location>
</feature>
<feature type="compositionally biased region" description="Basic and acidic residues" evidence="1">
    <location>
        <begin position="13"/>
        <end position="36"/>
    </location>
</feature>
<keyword evidence="3" id="KW-1185">Reference proteome</keyword>
<gene>
    <name evidence="2" type="ORF">ESB13_01990</name>
</gene>
<evidence type="ECO:0000256" key="1">
    <source>
        <dbReference type="SAM" id="MobiDB-lite"/>
    </source>
</evidence>
<evidence type="ECO:0000313" key="2">
    <source>
        <dbReference type="EMBL" id="RXK85607.1"/>
    </source>
</evidence>
<protein>
    <submittedName>
        <fullName evidence="2">Uncharacterized protein</fullName>
    </submittedName>
</protein>
<organism evidence="2 3">
    <name type="scientific">Filimonas effusa</name>
    <dbReference type="NCBI Taxonomy" id="2508721"/>
    <lineage>
        <taxon>Bacteria</taxon>
        <taxon>Pseudomonadati</taxon>
        <taxon>Bacteroidota</taxon>
        <taxon>Chitinophagia</taxon>
        <taxon>Chitinophagales</taxon>
        <taxon>Chitinophagaceae</taxon>
        <taxon>Filimonas</taxon>
    </lineage>
</organism>
<accession>A0A4Q1D8E6</accession>
<proteinExistence type="predicted"/>
<reference evidence="2 3" key="1">
    <citation type="submission" date="2019-01" db="EMBL/GenBank/DDBJ databases">
        <title>Filimonas sp. strain TTM-71.</title>
        <authorList>
            <person name="Chen W.-M."/>
        </authorList>
    </citation>
    <scope>NUCLEOTIDE SEQUENCE [LARGE SCALE GENOMIC DNA]</scope>
    <source>
        <strain evidence="2 3">TTM-71</strain>
    </source>
</reference>
<dbReference type="AlphaFoldDB" id="A0A4Q1D8E6"/>
<dbReference type="OrthoDB" id="680877at2"/>
<sequence>MSTKKQYPRKPAQNKENDNKKYPMSKEDVANNKDEKIDEDFPGFPHPPATENTVKHKKSNS</sequence>
<dbReference type="RefSeq" id="WP_129001360.1">
    <property type="nucleotide sequence ID" value="NZ_SDHZ01000001.1"/>
</dbReference>
<dbReference type="EMBL" id="SDHZ01000001">
    <property type="protein sequence ID" value="RXK85607.1"/>
    <property type="molecule type" value="Genomic_DNA"/>
</dbReference>
<dbReference type="Proteomes" id="UP000290545">
    <property type="component" value="Unassembled WGS sequence"/>
</dbReference>
<comment type="caution">
    <text evidence="2">The sequence shown here is derived from an EMBL/GenBank/DDBJ whole genome shotgun (WGS) entry which is preliminary data.</text>
</comment>